<evidence type="ECO:0000313" key="1">
    <source>
        <dbReference type="EMBL" id="ADG12813.1"/>
    </source>
</evidence>
<name>D5VQG0_METIM</name>
<protein>
    <submittedName>
        <fullName evidence="1">Uncharacterized protein</fullName>
    </submittedName>
</protein>
<dbReference type="RefSeq" id="WP_013099559.1">
    <property type="nucleotide sequence ID" value="NC_014122.1"/>
</dbReference>
<keyword evidence="2" id="KW-1185">Reference proteome</keyword>
<organism evidence="1 2">
    <name type="scientific">Methanocaldococcus infernus (strain DSM 11812 / JCM 15783 / ME)</name>
    <dbReference type="NCBI Taxonomy" id="573063"/>
    <lineage>
        <taxon>Archaea</taxon>
        <taxon>Methanobacteriati</taxon>
        <taxon>Methanobacteriota</taxon>
        <taxon>Methanomada group</taxon>
        <taxon>Methanococci</taxon>
        <taxon>Methanococcales</taxon>
        <taxon>Methanocaldococcaceae</taxon>
        <taxon>Methanocaldococcus</taxon>
    </lineage>
</organism>
<dbReference type="Proteomes" id="UP000002061">
    <property type="component" value="Chromosome"/>
</dbReference>
<dbReference type="STRING" id="573063.Metin_0141"/>
<reference evidence="1" key="1">
    <citation type="submission" date="2010-04" db="EMBL/GenBank/DDBJ databases">
        <title>Complete sequence of Methanocaldococcus infernus ME.</title>
        <authorList>
            <consortium name="US DOE Joint Genome Institute"/>
            <person name="Lucas S."/>
            <person name="Copeland A."/>
            <person name="Lapidus A."/>
            <person name="Cheng J.-F."/>
            <person name="Bruce D."/>
            <person name="Goodwin L."/>
            <person name="Pitluck S."/>
            <person name="Munk A.C."/>
            <person name="Detter J.C."/>
            <person name="Han C."/>
            <person name="Tapia R."/>
            <person name="Land M."/>
            <person name="Hauser L."/>
            <person name="Kyrpides N."/>
            <person name="Mikhailova N."/>
            <person name="Sieprawska-Lupa M."/>
            <person name="Whitman W.B."/>
            <person name="Woyke T."/>
        </authorList>
    </citation>
    <scope>NUCLEOTIDE SEQUENCE [LARGE SCALE GENOMIC DNA]</scope>
    <source>
        <strain evidence="1">ME</strain>
    </source>
</reference>
<gene>
    <name evidence="1" type="ordered locus">Metin_0141</name>
</gene>
<proteinExistence type="predicted"/>
<dbReference type="GeneID" id="9131141"/>
<dbReference type="EMBL" id="CP002009">
    <property type="protein sequence ID" value="ADG12813.1"/>
    <property type="molecule type" value="Genomic_DNA"/>
</dbReference>
<evidence type="ECO:0000313" key="2">
    <source>
        <dbReference type="Proteomes" id="UP000002061"/>
    </source>
</evidence>
<accession>D5VQG0</accession>
<dbReference type="HOGENOM" id="CLU_1340737_0_0_2"/>
<sequence>MLYIELKKIDLALYRDSILKFSDMIHVIAKDYPIFKKYIREDINFNRVAKKTRKLRKLIRYDLKRPEKDEDLASYILLNIKKDVSNSLLTDYIIALKTIEYLKKSIIVPEAWLNTCYKFFPNSLAFVLKKFGISVKRKERRISDYETIYLEDLLPYIWFSYLSQYYPNLNEVMKKVKKETPWLTEEKREFWEVVRRRCHENLRA</sequence>
<dbReference type="KEGG" id="mif:Metin_0141"/>
<dbReference type="AlphaFoldDB" id="D5VQG0"/>